<gene>
    <name evidence="2" type="ORF">AAES_18977</name>
</gene>
<dbReference type="PANTHER" id="PTHR34529:SF1">
    <property type="entry name" value="AP-1 COMPLEX-ASSOCIATED REGULATORY PROTEIN"/>
    <property type="match status" value="1"/>
</dbReference>
<dbReference type="Pfam" id="PF15745">
    <property type="entry name" value="AP1AR"/>
    <property type="match status" value="1"/>
</dbReference>
<dbReference type="OrthoDB" id="10069720at2759"/>
<dbReference type="GO" id="GO:0048203">
    <property type="term" value="P:vesicle targeting, trans-Golgi to endosome"/>
    <property type="evidence" value="ECO:0007669"/>
    <property type="project" value="InterPro"/>
</dbReference>
<feature type="coiled-coil region" evidence="1">
    <location>
        <begin position="303"/>
        <end position="337"/>
    </location>
</feature>
<dbReference type="AlphaFoldDB" id="A0A0Q3U184"/>
<dbReference type="GO" id="GO:0005768">
    <property type="term" value="C:endosome"/>
    <property type="evidence" value="ECO:0007669"/>
    <property type="project" value="TreeGrafter"/>
</dbReference>
<keyword evidence="3" id="KW-1185">Reference proteome</keyword>
<sequence length="511" mass="56269">MESNGRPDEKANGDSNVDGTVAYLTVRRRDPSASFSPASFSVGTEASRSCSANWAAIRMGAPQQLDSNGCSVEKAKRGSNADGTVPKVAVHRRDPAGSFSPASFSVATEANRSCSTNWAAAEWERAAEKLDSNGRSDEKAKRDSNADGTVILSSSDSYMGINVPPMIGHFSAQTHVGPDTINEFGNVQCFVNYIVSGTNNSHPQNNLQISTLACWSLVATLVEKLGGSSQLRRLVRSKYFRTCSTGEHLTIEFENLVESDEGESPGSSHRPLTEEEITHLKDRHYDSIAEKQRVADMKLQAELALEEEKLRLEEEALYAAQREAARAAKQKKLLEQRRQQRITQRAHAINNGDYQSSVAEEDLNSFLRNTKFQYEAFRSSRLSSDATVLTPNTESSCDLMTKTKSVSGNDDSTSLDLEWEDEEGMNRMIPMRERSKTEEDILRAALKFNSKNTGSNPASASDDSNGLEWENDFVSAEMDDNGNSEYAGFVNPVLELSVSDVRTSVSDHQDR</sequence>
<dbReference type="InterPro" id="IPR031483">
    <property type="entry name" value="AP1AR"/>
</dbReference>
<dbReference type="GO" id="GO:2000146">
    <property type="term" value="P:negative regulation of cell motility"/>
    <property type="evidence" value="ECO:0007669"/>
    <property type="project" value="InterPro"/>
</dbReference>
<evidence type="ECO:0000313" key="3">
    <source>
        <dbReference type="Proteomes" id="UP000051836"/>
    </source>
</evidence>
<keyword evidence="1" id="KW-0175">Coiled coil</keyword>
<proteinExistence type="predicted"/>
<dbReference type="GO" id="GO:0005829">
    <property type="term" value="C:cytosol"/>
    <property type="evidence" value="ECO:0007669"/>
    <property type="project" value="GOC"/>
</dbReference>
<dbReference type="GO" id="GO:1900025">
    <property type="term" value="P:negative regulation of substrate adhesion-dependent cell spreading"/>
    <property type="evidence" value="ECO:0007669"/>
    <property type="project" value="InterPro"/>
</dbReference>
<dbReference type="PANTHER" id="PTHR34529">
    <property type="entry name" value="AP-1 COMPLEX-ASSOCIATED REGULATORY PROTEIN"/>
    <property type="match status" value="1"/>
</dbReference>
<evidence type="ECO:0000313" key="2">
    <source>
        <dbReference type="EMBL" id="KQL59736.1"/>
    </source>
</evidence>
<dbReference type="STRING" id="12930.A0A0Q3U184"/>
<reference evidence="2 3" key="1">
    <citation type="submission" date="2015-10" db="EMBL/GenBank/DDBJ databases">
        <authorList>
            <person name="Gilbert D.G."/>
        </authorList>
    </citation>
    <scope>NUCLEOTIDE SEQUENCE [LARGE SCALE GENOMIC DNA]</scope>
    <source>
        <strain evidence="2">FVVF132</strain>
    </source>
</reference>
<comment type="caution">
    <text evidence="2">The sequence shown here is derived from an EMBL/GenBank/DDBJ whole genome shotgun (WGS) entry which is preliminary data.</text>
</comment>
<dbReference type="Proteomes" id="UP000051836">
    <property type="component" value="Unassembled WGS sequence"/>
</dbReference>
<dbReference type="EMBL" id="LMAW01000270">
    <property type="protein sequence ID" value="KQL59736.1"/>
    <property type="molecule type" value="Genomic_DNA"/>
</dbReference>
<dbReference type="GO" id="GO:0019894">
    <property type="term" value="F:kinesin binding"/>
    <property type="evidence" value="ECO:0007669"/>
    <property type="project" value="TreeGrafter"/>
</dbReference>
<accession>A0A0Q3U184</accession>
<protein>
    <submittedName>
        <fullName evidence="2">AP-1 complex-associated regulatory protein-like protein</fullName>
    </submittedName>
</protein>
<evidence type="ECO:0000256" key="1">
    <source>
        <dbReference type="SAM" id="Coils"/>
    </source>
</evidence>
<dbReference type="GO" id="GO:0035650">
    <property type="term" value="F:AP-1 adaptor complex binding"/>
    <property type="evidence" value="ECO:0007669"/>
    <property type="project" value="InterPro"/>
</dbReference>
<dbReference type="GO" id="GO:0034315">
    <property type="term" value="P:regulation of Arp2/3 complex-mediated actin nucleation"/>
    <property type="evidence" value="ECO:0007669"/>
    <property type="project" value="InterPro"/>
</dbReference>
<name>A0A0Q3U184_AMAAE</name>
<organism evidence="2 3">
    <name type="scientific">Amazona aestiva</name>
    <name type="common">Blue-fronted Amazon parrot</name>
    <dbReference type="NCBI Taxonomy" id="12930"/>
    <lineage>
        <taxon>Eukaryota</taxon>
        <taxon>Metazoa</taxon>
        <taxon>Chordata</taxon>
        <taxon>Craniata</taxon>
        <taxon>Vertebrata</taxon>
        <taxon>Euteleostomi</taxon>
        <taxon>Archelosauria</taxon>
        <taxon>Archosauria</taxon>
        <taxon>Dinosauria</taxon>
        <taxon>Saurischia</taxon>
        <taxon>Theropoda</taxon>
        <taxon>Coelurosauria</taxon>
        <taxon>Aves</taxon>
        <taxon>Neognathae</taxon>
        <taxon>Neoaves</taxon>
        <taxon>Telluraves</taxon>
        <taxon>Australaves</taxon>
        <taxon>Psittaciformes</taxon>
        <taxon>Psittacidae</taxon>
        <taxon>Amazona</taxon>
    </lineage>
</organism>